<protein>
    <recommendedName>
        <fullName evidence="1">Aminoglycoside phosphotransferase domain-containing protein</fullName>
    </recommendedName>
</protein>
<dbReference type="Gene3D" id="3.90.1200.10">
    <property type="match status" value="1"/>
</dbReference>
<dbReference type="SUPFAM" id="SSF56112">
    <property type="entry name" value="Protein kinase-like (PK-like)"/>
    <property type="match status" value="1"/>
</dbReference>
<sequence length="296" mass="32565">MSRHEWDALPEGVRNAVEQHCGGTVINAKAPERGCSSEFSATLHLNGGAVFCKGIRATAPSAWMHRNEAAVNHLLPHGLAPRLLWQTETDGWLMLGFEHAAGRHPNLSPYSADLTPVAEAVAALQRITPRAVPNRSIAARWARLPVWQQYTQNPPNDLDPWEQENLPHLAELEATAHELLDGDALLHTDLQPGNLLINDDKVVVIDWAWASRGAPWIDPAFMVIRLMAAGHPPESAESWARQIPTWQAAPTAAVTAFATTVLGLWRHKTRSPAARPHSARLTAVAQDWARHRLDAT</sequence>
<gene>
    <name evidence="2" type="ORF">GCM10023196_001600</name>
</gene>
<organism evidence="2 3">
    <name type="scientific">Actinoallomurus vinaceus</name>
    <dbReference type="NCBI Taxonomy" id="1080074"/>
    <lineage>
        <taxon>Bacteria</taxon>
        <taxon>Bacillati</taxon>
        <taxon>Actinomycetota</taxon>
        <taxon>Actinomycetes</taxon>
        <taxon>Streptosporangiales</taxon>
        <taxon>Thermomonosporaceae</taxon>
        <taxon>Actinoallomurus</taxon>
    </lineage>
</organism>
<name>A0ABP8TYW5_9ACTN</name>
<dbReference type="InterPro" id="IPR002575">
    <property type="entry name" value="Aminoglycoside_PTrfase"/>
</dbReference>
<evidence type="ECO:0000313" key="2">
    <source>
        <dbReference type="EMBL" id="GAA4619866.1"/>
    </source>
</evidence>
<accession>A0ABP8TYW5</accession>
<dbReference type="Pfam" id="PF01636">
    <property type="entry name" value="APH"/>
    <property type="match status" value="1"/>
</dbReference>
<dbReference type="Proteomes" id="UP001501442">
    <property type="component" value="Unassembled WGS sequence"/>
</dbReference>
<dbReference type="InterPro" id="IPR011009">
    <property type="entry name" value="Kinase-like_dom_sf"/>
</dbReference>
<dbReference type="EMBL" id="BAABHK010000001">
    <property type="protein sequence ID" value="GAA4619866.1"/>
    <property type="molecule type" value="Genomic_DNA"/>
</dbReference>
<evidence type="ECO:0000259" key="1">
    <source>
        <dbReference type="Pfam" id="PF01636"/>
    </source>
</evidence>
<feature type="domain" description="Aminoglycoside phosphotransferase" evidence="1">
    <location>
        <begin position="64"/>
        <end position="247"/>
    </location>
</feature>
<keyword evidence="3" id="KW-1185">Reference proteome</keyword>
<evidence type="ECO:0000313" key="3">
    <source>
        <dbReference type="Proteomes" id="UP001501442"/>
    </source>
</evidence>
<reference evidence="3" key="1">
    <citation type="journal article" date="2019" name="Int. J. Syst. Evol. Microbiol.">
        <title>The Global Catalogue of Microorganisms (GCM) 10K type strain sequencing project: providing services to taxonomists for standard genome sequencing and annotation.</title>
        <authorList>
            <consortium name="The Broad Institute Genomics Platform"/>
            <consortium name="The Broad Institute Genome Sequencing Center for Infectious Disease"/>
            <person name="Wu L."/>
            <person name="Ma J."/>
        </authorList>
    </citation>
    <scope>NUCLEOTIDE SEQUENCE [LARGE SCALE GENOMIC DNA]</scope>
    <source>
        <strain evidence="3">JCM 17939</strain>
    </source>
</reference>
<dbReference type="RefSeq" id="WP_345428266.1">
    <property type="nucleotide sequence ID" value="NZ_BAABHK010000001.1"/>
</dbReference>
<comment type="caution">
    <text evidence="2">The sequence shown here is derived from an EMBL/GenBank/DDBJ whole genome shotgun (WGS) entry which is preliminary data.</text>
</comment>
<proteinExistence type="predicted"/>